<feature type="transmembrane region" description="Helical" evidence="8">
    <location>
        <begin position="239"/>
        <end position="260"/>
    </location>
</feature>
<dbReference type="InterPro" id="IPR006043">
    <property type="entry name" value="NCS2"/>
</dbReference>
<dbReference type="PANTHER" id="PTHR42810:SF1">
    <property type="entry name" value="PURINE PERMEASE YWDJ-RELATED"/>
    <property type="match status" value="1"/>
</dbReference>
<evidence type="ECO:0000313" key="10">
    <source>
        <dbReference type="Proteomes" id="UP000237797"/>
    </source>
</evidence>
<keyword evidence="6 8" id="KW-0472">Membrane</keyword>
<organism evidence="9 10">
    <name type="scientific">Planifilum fimeticola</name>
    <dbReference type="NCBI Taxonomy" id="201975"/>
    <lineage>
        <taxon>Bacteria</taxon>
        <taxon>Bacillati</taxon>
        <taxon>Bacillota</taxon>
        <taxon>Bacilli</taxon>
        <taxon>Bacillales</taxon>
        <taxon>Thermoactinomycetaceae</taxon>
        <taxon>Planifilum</taxon>
    </lineage>
</organism>
<feature type="transmembrane region" description="Helical" evidence="8">
    <location>
        <begin position="318"/>
        <end position="339"/>
    </location>
</feature>
<gene>
    <name evidence="9" type="ORF">CLV97_102116</name>
</gene>
<keyword evidence="3" id="KW-0813">Transport</keyword>
<keyword evidence="10" id="KW-1185">Reference proteome</keyword>
<feature type="region of interest" description="Disordered" evidence="7">
    <location>
        <begin position="430"/>
        <end position="467"/>
    </location>
</feature>
<evidence type="ECO:0000256" key="5">
    <source>
        <dbReference type="ARBA" id="ARBA00022989"/>
    </source>
</evidence>
<evidence type="ECO:0000256" key="1">
    <source>
        <dbReference type="ARBA" id="ARBA00004141"/>
    </source>
</evidence>
<evidence type="ECO:0000256" key="8">
    <source>
        <dbReference type="SAM" id="Phobius"/>
    </source>
</evidence>
<feature type="transmembrane region" description="Helical" evidence="8">
    <location>
        <begin position="377"/>
        <end position="396"/>
    </location>
</feature>
<evidence type="ECO:0000256" key="3">
    <source>
        <dbReference type="ARBA" id="ARBA00022448"/>
    </source>
</evidence>
<evidence type="ECO:0000256" key="4">
    <source>
        <dbReference type="ARBA" id="ARBA00022692"/>
    </source>
</evidence>
<evidence type="ECO:0000256" key="6">
    <source>
        <dbReference type="ARBA" id="ARBA00023136"/>
    </source>
</evidence>
<evidence type="ECO:0000256" key="2">
    <source>
        <dbReference type="ARBA" id="ARBA00008821"/>
    </source>
</evidence>
<accession>A0A2T0LIP1</accession>
<evidence type="ECO:0000313" key="9">
    <source>
        <dbReference type="EMBL" id="PRX42328.1"/>
    </source>
</evidence>
<feature type="transmembrane region" description="Helical" evidence="8">
    <location>
        <begin position="107"/>
        <end position="125"/>
    </location>
</feature>
<protein>
    <submittedName>
        <fullName evidence="9">Xanthine/uracil permease</fullName>
    </submittedName>
</protein>
<dbReference type="OrthoDB" id="5597247at2"/>
<dbReference type="NCBIfam" id="NF037981">
    <property type="entry name" value="NCS2_1"/>
    <property type="match status" value="1"/>
</dbReference>
<feature type="transmembrane region" description="Helical" evidence="8">
    <location>
        <begin position="132"/>
        <end position="155"/>
    </location>
</feature>
<feature type="transmembrane region" description="Helical" evidence="8">
    <location>
        <begin position="167"/>
        <end position="186"/>
    </location>
</feature>
<dbReference type="EMBL" id="PVNE01000002">
    <property type="protein sequence ID" value="PRX42328.1"/>
    <property type="molecule type" value="Genomic_DNA"/>
</dbReference>
<name>A0A2T0LIP1_9BACL</name>
<dbReference type="GO" id="GO:0005886">
    <property type="term" value="C:plasma membrane"/>
    <property type="evidence" value="ECO:0007669"/>
    <property type="project" value="TreeGrafter"/>
</dbReference>
<sequence length="467" mass="49863">MENSKVRRWGAEAIAAVQWLIFLVANTVALPVVIAEIFQFTPSETAALMQRTFLVVAIGSLLQGWLGHRLPLMDGPAGIWMGVFAILGSQALAQGSDAREVLQSLEGAMLVTGGCFLILSMTGVLGRMLSLFTPLVTGTYLLLLVSQLSGIFFQGMLTGANGDFDPLSALIALGVFFLVLLLSAVGRGWWKSYAMLIGMLAGWILFFALGRASGTEISTGSPVPSVFEWGLPRVGMESAVTGILVAFVLLSNMVASLAAVGEAVRGRSHVNIRELNRGSWVSGINHGLSALFSTGGMVPLSVSAGFIRLTGVRGRSPFLFACLLMIGVSLVPTLTEALASIPGPVVYAALLASFVQMAGTALRTVMEHPLDERRTTIFGISLVLGVGTMFLPTPFFDAFPPAVRYVLENGLLVGTLAVFFLEQLWRERKRLSSDPGGNNGDQHREKRLKEGIPSEQAGEGKAEGDYR</sequence>
<evidence type="ECO:0000256" key="7">
    <source>
        <dbReference type="SAM" id="MobiDB-lite"/>
    </source>
</evidence>
<feature type="compositionally biased region" description="Basic and acidic residues" evidence="7">
    <location>
        <begin position="441"/>
        <end position="467"/>
    </location>
</feature>
<dbReference type="Proteomes" id="UP000237797">
    <property type="component" value="Unassembled WGS sequence"/>
</dbReference>
<comment type="caution">
    <text evidence="9">The sequence shown here is derived from an EMBL/GenBank/DDBJ whole genome shotgun (WGS) entry which is preliminary data.</text>
</comment>
<feature type="transmembrane region" description="Helical" evidence="8">
    <location>
        <begin position="402"/>
        <end position="421"/>
    </location>
</feature>
<dbReference type="Pfam" id="PF00860">
    <property type="entry name" value="Xan_ur_permease"/>
    <property type="match status" value="1"/>
</dbReference>
<dbReference type="AlphaFoldDB" id="A0A2T0LIP1"/>
<feature type="transmembrane region" description="Helical" evidence="8">
    <location>
        <begin position="12"/>
        <end position="34"/>
    </location>
</feature>
<dbReference type="PANTHER" id="PTHR42810">
    <property type="entry name" value="PURINE PERMEASE C1399.01C-RELATED"/>
    <property type="match status" value="1"/>
</dbReference>
<proteinExistence type="inferred from homology"/>
<feature type="transmembrane region" description="Helical" evidence="8">
    <location>
        <begin position="345"/>
        <end position="365"/>
    </location>
</feature>
<keyword evidence="5 8" id="KW-1133">Transmembrane helix</keyword>
<dbReference type="GO" id="GO:0042907">
    <property type="term" value="F:xanthine transmembrane transporter activity"/>
    <property type="evidence" value="ECO:0007669"/>
    <property type="project" value="TreeGrafter"/>
</dbReference>
<reference evidence="9 10" key="1">
    <citation type="submission" date="2018-03" db="EMBL/GenBank/DDBJ databases">
        <title>Genomic Encyclopedia of Archaeal and Bacterial Type Strains, Phase II (KMG-II): from individual species to whole genera.</title>
        <authorList>
            <person name="Goeker M."/>
        </authorList>
    </citation>
    <scope>NUCLEOTIDE SEQUENCE [LARGE SCALE GENOMIC DNA]</scope>
    <source>
        <strain evidence="9 10">DSM 44946</strain>
    </source>
</reference>
<keyword evidence="4 8" id="KW-0812">Transmembrane</keyword>
<dbReference type="RefSeq" id="WP_106343849.1">
    <property type="nucleotide sequence ID" value="NZ_PVNE01000002.1"/>
</dbReference>
<feature type="transmembrane region" description="Helical" evidence="8">
    <location>
        <begin position="193"/>
        <end position="212"/>
    </location>
</feature>
<comment type="subcellular location">
    <subcellularLocation>
        <location evidence="1">Membrane</location>
        <topology evidence="1">Multi-pass membrane protein</topology>
    </subcellularLocation>
</comment>
<comment type="similarity">
    <text evidence="2">Belongs to the nucleobase:cation symporter-2 (NCS2) (TC 2.A.40) family.</text>
</comment>
<feature type="transmembrane region" description="Helical" evidence="8">
    <location>
        <begin position="78"/>
        <end position="95"/>
    </location>
</feature>
<feature type="transmembrane region" description="Helical" evidence="8">
    <location>
        <begin position="46"/>
        <end position="66"/>
    </location>
</feature>